<comment type="caution">
    <text evidence="2">The sequence shown here is derived from an EMBL/GenBank/DDBJ whole genome shotgun (WGS) entry which is preliminary data.</text>
</comment>
<feature type="compositionally biased region" description="Low complexity" evidence="1">
    <location>
        <begin position="49"/>
        <end position="60"/>
    </location>
</feature>
<sequence length="73" mass="7511">MCPESTGWATKARQDQARPIAAANKAAGRTIVSSLRILPPGAAPVPGRADAAPTDLAPAAHRSHVDRGDEGCR</sequence>
<feature type="compositionally biased region" description="Basic and acidic residues" evidence="1">
    <location>
        <begin position="63"/>
        <end position="73"/>
    </location>
</feature>
<dbReference type="EMBL" id="BMVP01000026">
    <property type="protein sequence ID" value="GHB84718.1"/>
    <property type="molecule type" value="Genomic_DNA"/>
</dbReference>
<reference evidence="3" key="1">
    <citation type="journal article" date="2019" name="Int. J. Syst. Evol. Microbiol.">
        <title>The Global Catalogue of Microorganisms (GCM) 10K type strain sequencing project: providing services to taxonomists for standard genome sequencing and annotation.</title>
        <authorList>
            <consortium name="The Broad Institute Genomics Platform"/>
            <consortium name="The Broad Institute Genome Sequencing Center for Infectious Disease"/>
            <person name="Wu L."/>
            <person name="Ma J."/>
        </authorList>
    </citation>
    <scope>NUCLEOTIDE SEQUENCE [LARGE SCALE GENOMIC DNA]</scope>
    <source>
        <strain evidence="3">JCM 4738</strain>
    </source>
</reference>
<dbReference type="Proteomes" id="UP000642673">
    <property type="component" value="Unassembled WGS sequence"/>
</dbReference>
<keyword evidence="3" id="KW-1185">Reference proteome</keyword>
<feature type="region of interest" description="Disordered" evidence="1">
    <location>
        <begin position="39"/>
        <end position="73"/>
    </location>
</feature>
<organism evidence="2 3">
    <name type="scientific">Streptomyces cirratus</name>
    <dbReference type="NCBI Taxonomy" id="68187"/>
    <lineage>
        <taxon>Bacteria</taxon>
        <taxon>Bacillati</taxon>
        <taxon>Actinomycetota</taxon>
        <taxon>Actinomycetes</taxon>
        <taxon>Kitasatosporales</taxon>
        <taxon>Streptomycetaceae</taxon>
        <taxon>Streptomyces</taxon>
    </lineage>
</organism>
<gene>
    <name evidence="2" type="ORF">GCM10010347_64610</name>
</gene>
<accession>A0ABQ3F591</accession>
<name>A0ABQ3F591_9ACTN</name>
<evidence type="ECO:0000256" key="1">
    <source>
        <dbReference type="SAM" id="MobiDB-lite"/>
    </source>
</evidence>
<evidence type="ECO:0000313" key="3">
    <source>
        <dbReference type="Proteomes" id="UP000642673"/>
    </source>
</evidence>
<evidence type="ECO:0000313" key="2">
    <source>
        <dbReference type="EMBL" id="GHB84718.1"/>
    </source>
</evidence>
<protein>
    <submittedName>
        <fullName evidence="2">Uncharacterized protein</fullName>
    </submittedName>
</protein>
<proteinExistence type="predicted"/>